<keyword evidence="5" id="KW-0235">DNA replication</keyword>
<evidence type="ECO:0000256" key="5">
    <source>
        <dbReference type="ARBA" id="ARBA00022705"/>
    </source>
</evidence>
<dbReference type="PANTHER" id="PTHR34388:SF1">
    <property type="entry name" value="DNA POLYMERASE III SUBUNIT DELTA"/>
    <property type="match status" value="1"/>
</dbReference>
<dbReference type="SUPFAM" id="SSF52540">
    <property type="entry name" value="P-loop containing nucleoside triphosphate hydrolases"/>
    <property type="match status" value="1"/>
</dbReference>
<dbReference type="NCBIfam" id="TIGR01128">
    <property type="entry name" value="holA"/>
    <property type="match status" value="1"/>
</dbReference>
<keyword evidence="6" id="KW-0239">DNA-directed DNA polymerase</keyword>
<feature type="domain" description="DNA polymerase III delta N-terminal" evidence="10">
    <location>
        <begin position="22"/>
        <end position="120"/>
    </location>
</feature>
<dbReference type="InterPro" id="IPR005790">
    <property type="entry name" value="DNA_polIII_delta"/>
</dbReference>
<feature type="domain" description="DNA polymerase III subunit delta C-terminal" evidence="11">
    <location>
        <begin position="219"/>
        <end position="337"/>
    </location>
</feature>
<evidence type="ECO:0000256" key="3">
    <source>
        <dbReference type="ARBA" id="ARBA00022679"/>
    </source>
</evidence>
<evidence type="ECO:0000313" key="12">
    <source>
        <dbReference type="EMBL" id="URJ25371.1"/>
    </source>
</evidence>
<evidence type="ECO:0000256" key="4">
    <source>
        <dbReference type="ARBA" id="ARBA00022695"/>
    </source>
</evidence>
<proteinExistence type="inferred from homology"/>
<dbReference type="PANTHER" id="PTHR34388">
    <property type="entry name" value="DNA POLYMERASE III SUBUNIT DELTA"/>
    <property type="match status" value="1"/>
</dbReference>
<dbReference type="Gene3D" id="1.10.8.60">
    <property type="match status" value="1"/>
</dbReference>
<name>A0ABY4STR6_9ENTR</name>
<dbReference type="InterPro" id="IPR008921">
    <property type="entry name" value="DNA_pol3_clamp-load_cplx_C"/>
</dbReference>
<evidence type="ECO:0000313" key="13">
    <source>
        <dbReference type="Proteomes" id="UP001056834"/>
    </source>
</evidence>
<dbReference type="EC" id="2.7.7.7" evidence="1 9"/>
<evidence type="ECO:0000256" key="6">
    <source>
        <dbReference type="ARBA" id="ARBA00022932"/>
    </source>
</evidence>
<evidence type="ECO:0000256" key="7">
    <source>
        <dbReference type="ARBA" id="ARBA00034754"/>
    </source>
</evidence>
<protein>
    <recommendedName>
        <fullName evidence="2 9">DNA polymerase III subunit delta</fullName>
        <ecNumber evidence="1 9">2.7.7.7</ecNumber>
    </recommendedName>
</protein>
<dbReference type="Gene3D" id="3.40.50.300">
    <property type="entry name" value="P-loop containing nucleotide triphosphate hydrolases"/>
    <property type="match status" value="1"/>
</dbReference>
<dbReference type="Proteomes" id="UP001056834">
    <property type="component" value="Chromosome"/>
</dbReference>
<evidence type="ECO:0000256" key="9">
    <source>
        <dbReference type="NCBIfam" id="TIGR01128"/>
    </source>
</evidence>
<organism evidence="12 13">
    <name type="scientific">Candidatus Blochmannia ocreatus</name>
    <name type="common">nom. nud.</name>
    <dbReference type="NCBI Taxonomy" id="251538"/>
    <lineage>
        <taxon>Bacteria</taxon>
        <taxon>Pseudomonadati</taxon>
        <taxon>Pseudomonadota</taxon>
        <taxon>Gammaproteobacteria</taxon>
        <taxon>Enterobacterales</taxon>
        <taxon>Enterobacteriaceae</taxon>
        <taxon>ant endosymbionts</taxon>
        <taxon>Candidatus Blochmanniella</taxon>
    </lineage>
</organism>
<dbReference type="InterPro" id="IPR010372">
    <property type="entry name" value="DNA_pol3_delta_N"/>
</dbReference>
<evidence type="ECO:0000256" key="2">
    <source>
        <dbReference type="ARBA" id="ARBA00017703"/>
    </source>
</evidence>
<gene>
    <name evidence="12" type="primary">holA</name>
    <name evidence="12" type="ORF">M9405_01455</name>
</gene>
<dbReference type="SUPFAM" id="SSF48019">
    <property type="entry name" value="post-AAA+ oligomerization domain-like"/>
    <property type="match status" value="1"/>
</dbReference>
<keyword evidence="4 12" id="KW-0548">Nucleotidyltransferase</keyword>
<evidence type="ECO:0000256" key="8">
    <source>
        <dbReference type="ARBA" id="ARBA00049244"/>
    </source>
</evidence>
<dbReference type="EMBL" id="CP097762">
    <property type="protein sequence ID" value="URJ25371.1"/>
    <property type="molecule type" value="Genomic_DNA"/>
</dbReference>
<sequence length="337" mass="39680">MIPWIYPEQLVTELKKELKSMYLLLGNDTYILRDSYLNIVEASKVLGFSRHIIVELNIYSCWNDIINLFKTADLFDKKKTLSLIFSRNYPISDFKKNASLLFSVIHDDIILILYINALNKIVSSHISSFLHYLPVPGRCVNCDALTDIRLITWVKNKAKTLQLIVEDSICQMLCYYYEGNLELLNQMLQNLSLIYSNKHLDCMIVKEFLSDLSCFSINHWIESILLGDKKRSDRILKRLSFIEGSLDRLFFKIIYEILVIVDIKNFMLKKGSLFDMPQKYKIHKKYRYALLFKAARRLNVSQLYEVVRFLAETELRYKKDYICLSQSIFEELSSMLC</sequence>
<dbReference type="Gene3D" id="1.20.272.10">
    <property type="match status" value="1"/>
</dbReference>
<reference evidence="12" key="1">
    <citation type="submission" date="2022-05" db="EMBL/GenBank/DDBJ databases">
        <title>Impact of host demography and evolutionary history on endosymbiont molecular evolution: a test in carpenter ants (Genus Camponotus) and their Blochmannia endosymbionts.</title>
        <authorList>
            <person name="Manthey J.D."/>
            <person name="Giron J.C."/>
            <person name="Hruska J.P."/>
        </authorList>
    </citation>
    <scope>NUCLEOTIDE SEQUENCE</scope>
    <source>
        <strain evidence="12">C-006</strain>
    </source>
</reference>
<dbReference type="Pfam" id="PF14840">
    <property type="entry name" value="DNA_pol3_delt_C"/>
    <property type="match status" value="1"/>
</dbReference>
<dbReference type="InterPro" id="IPR027417">
    <property type="entry name" value="P-loop_NTPase"/>
</dbReference>
<keyword evidence="3 12" id="KW-0808">Transferase</keyword>
<dbReference type="InterPro" id="IPR032780">
    <property type="entry name" value="DNA_pol3_delt_C"/>
</dbReference>
<dbReference type="RefSeq" id="WP_250223502.1">
    <property type="nucleotide sequence ID" value="NZ_CP097762.1"/>
</dbReference>
<comment type="catalytic activity">
    <reaction evidence="8">
        <text>DNA(n) + a 2'-deoxyribonucleoside 5'-triphosphate = DNA(n+1) + diphosphate</text>
        <dbReference type="Rhea" id="RHEA:22508"/>
        <dbReference type="Rhea" id="RHEA-COMP:17339"/>
        <dbReference type="Rhea" id="RHEA-COMP:17340"/>
        <dbReference type="ChEBI" id="CHEBI:33019"/>
        <dbReference type="ChEBI" id="CHEBI:61560"/>
        <dbReference type="ChEBI" id="CHEBI:173112"/>
        <dbReference type="EC" id="2.7.7.7"/>
    </reaction>
</comment>
<keyword evidence="13" id="KW-1185">Reference proteome</keyword>
<evidence type="ECO:0000259" key="10">
    <source>
        <dbReference type="Pfam" id="PF06144"/>
    </source>
</evidence>
<accession>A0ABY4STR6</accession>
<dbReference type="CDD" id="cd18138">
    <property type="entry name" value="HLD_clamp_pol_III_delta"/>
    <property type="match status" value="1"/>
</dbReference>
<evidence type="ECO:0000256" key="1">
    <source>
        <dbReference type="ARBA" id="ARBA00012417"/>
    </source>
</evidence>
<dbReference type="GO" id="GO:0003887">
    <property type="term" value="F:DNA-directed DNA polymerase activity"/>
    <property type="evidence" value="ECO:0007669"/>
    <property type="project" value="UniProtKB-EC"/>
</dbReference>
<comment type="similarity">
    <text evidence="7">Belongs to the DNA polymerase HolA subunit family.</text>
</comment>
<evidence type="ECO:0000259" key="11">
    <source>
        <dbReference type="Pfam" id="PF14840"/>
    </source>
</evidence>
<dbReference type="Pfam" id="PF06144">
    <property type="entry name" value="DNA_pol3_delta"/>
    <property type="match status" value="1"/>
</dbReference>